<dbReference type="Proteomes" id="UP001596108">
    <property type="component" value="Unassembled WGS sequence"/>
</dbReference>
<dbReference type="PANTHER" id="PTHR37841:SF1">
    <property type="entry name" value="DUF3298 DOMAIN-CONTAINING PROTEIN"/>
    <property type="match status" value="1"/>
</dbReference>
<dbReference type="SUPFAM" id="SSF69360">
    <property type="entry name" value="Cell wall binding repeat"/>
    <property type="match status" value="1"/>
</dbReference>
<dbReference type="Pfam" id="PF14903">
    <property type="entry name" value="WG_beta_rep"/>
    <property type="match status" value="5"/>
</dbReference>
<dbReference type="RefSeq" id="WP_378109992.1">
    <property type="nucleotide sequence ID" value="NZ_JBHSNC010000006.1"/>
</dbReference>
<name>A0ABW0QVH9_9BACL</name>
<evidence type="ECO:0000313" key="2">
    <source>
        <dbReference type="Proteomes" id="UP001596108"/>
    </source>
</evidence>
<sequence>MRLTMAFITVKSDHLGAKKMSYLFPIQTGRSSFGYINVHGQVVIESKFKNAREFSEGLAYVESNFRGEKGFIGLDGKLKFTIENISICQIDADPFRDGLAMITETDDFYHQSYFVDTMGKKPFEVDFNSVEPFSEGLARITHRDYSSLQSTIRSGYIDTRGKVIIQPKFDDARDFSRGMAGAMVDGKWGLINKSGDWVEKPTFDDVRSHCEGLAAVKSKGKWGYYRKADGSLAINPQFDFAGDFSDGLAYVVHDDKPAYIDKSGQIAFTTPHNDFMVKNHSDYYTRFSEGAAGVRVEGMWGFIDKRGSFITRPQFTSISPFKNGLASVYYDENDWTRIYSYIDLTGKVVWSSTVDFTPSEYSYY</sequence>
<accession>A0ABW0QVH9</accession>
<dbReference type="InterPro" id="IPR032774">
    <property type="entry name" value="WG_beta_rep"/>
</dbReference>
<reference evidence="2" key="1">
    <citation type="journal article" date="2019" name="Int. J. Syst. Evol. Microbiol.">
        <title>The Global Catalogue of Microorganisms (GCM) 10K type strain sequencing project: providing services to taxonomists for standard genome sequencing and annotation.</title>
        <authorList>
            <consortium name="The Broad Institute Genomics Platform"/>
            <consortium name="The Broad Institute Genome Sequencing Center for Infectious Disease"/>
            <person name="Wu L."/>
            <person name="Ma J."/>
        </authorList>
    </citation>
    <scope>NUCLEOTIDE SEQUENCE [LARGE SCALE GENOMIC DNA]</scope>
    <source>
        <strain evidence="2">CGMCC 1.18578</strain>
    </source>
</reference>
<protein>
    <submittedName>
        <fullName evidence="1">WG repeat-containing protein</fullName>
    </submittedName>
</protein>
<dbReference type="EMBL" id="JBHSNC010000006">
    <property type="protein sequence ID" value="MFC5528172.1"/>
    <property type="molecule type" value="Genomic_DNA"/>
</dbReference>
<dbReference type="PANTHER" id="PTHR37841">
    <property type="entry name" value="GLR2918 PROTEIN"/>
    <property type="match status" value="1"/>
</dbReference>
<keyword evidence="2" id="KW-1185">Reference proteome</keyword>
<organism evidence="1 2">
    <name type="scientific">Cohnella yongneupensis</name>
    <dbReference type="NCBI Taxonomy" id="425006"/>
    <lineage>
        <taxon>Bacteria</taxon>
        <taxon>Bacillati</taxon>
        <taxon>Bacillota</taxon>
        <taxon>Bacilli</taxon>
        <taxon>Bacillales</taxon>
        <taxon>Paenibacillaceae</taxon>
        <taxon>Cohnella</taxon>
    </lineage>
</organism>
<gene>
    <name evidence="1" type="ORF">ACFPQ4_01705</name>
</gene>
<comment type="caution">
    <text evidence="1">The sequence shown here is derived from an EMBL/GenBank/DDBJ whole genome shotgun (WGS) entry which is preliminary data.</text>
</comment>
<evidence type="ECO:0000313" key="1">
    <source>
        <dbReference type="EMBL" id="MFC5528172.1"/>
    </source>
</evidence>
<proteinExistence type="predicted"/>